<feature type="region of interest" description="Disordered" evidence="1">
    <location>
        <begin position="1"/>
        <end position="90"/>
    </location>
</feature>
<sequence>MQKQQDETNEKIDFVCDALSNPQPLGPVIGKQDVVNPHTPSPRKGRTKVSVEIPCPEINEKKGTPSDDRLGTSVENKKRARSKSASSLRI</sequence>
<evidence type="ECO:0000313" key="3">
    <source>
        <dbReference type="Proteomes" id="UP000467840"/>
    </source>
</evidence>
<feature type="compositionally biased region" description="Basic and acidic residues" evidence="1">
    <location>
        <begin position="58"/>
        <end position="70"/>
    </location>
</feature>
<proteinExistence type="predicted"/>
<dbReference type="Proteomes" id="UP000467840">
    <property type="component" value="Chromosome 14"/>
</dbReference>
<reference evidence="2 3" key="1">
    <citation type="journal article" date="2020" name="Mol. Plant">
        <title>The Chromosome-Based Rubber Tree Genome Provides New Insights into Spurge Genome Evolution and Rubber Biosynthesis.</title>
        <authorList>
            <person name="Liu J."/>
            <person name="Shi C."/>
            <person name="Shi C.C."/>
            <person name="Li W."/>
            <person name="Zhang Q.J."/>
            <person name="Zhang Y."/>
            <person name="Li K."/>
            <person name="Lu H.F."/>
            <person name="Shi C."/>
            <person name="Zhu S.T."/>
            <person name="Xiao Z.Y."/>
            <person name="Nan H."/>
            <person name="Yue Y."/>
            <person name="Zhu X.G."/>
            <person name="Wu Y."/>
            <person name="Hong X.N."/>
            <person name="Fan G.Y."/>
            <person name="Tong Y."/>
            <person name="Zhang D."/>
            <person name="Mao C.L."/>
            <person name="Liu Y.L."/>
            <person name="Hao S.J."/>
            <person name="Liu W.Q."/>
            <person name="Lv M.Q."/>
            <person name="Zhang H.B."/>
            <person name="Liu Y."/>
            <person name="Hu-Tang G.R."/>
            <person name="Wang J.P."/>
            <person name="Wang J.H."/>
            <person name="Sun Y.H."/>
            <person name="Ni S.B."/>
            <person name="Chen W.B."/>
            <person name="Zhang X.C."/>
            <person name="Jiao Y.N."/>
            <person name="Eichler E.E."/>
            <person name="Li G.H."/>
            <person name="Liu X."/>
            <person name="Gao L.Z."/>
        </authorList>
    </citation>
    <scope>NUCLEOTIDE SEQUENCE [LARGE SCALE GENOMIC DNA]</scope>
    <source>
        <strain evidence="3">cv. GT1</strain>
        <tissue evidence="2">Leaf</tissue>
    </source>
</reference>
<gene>
    <name evidence="2" type="ORF">GH714_006034</name>
</gene>
<protein>
    <submittedName>
        <fullName evidence="2">Uncharacterized protein</fullName>
    </submittedName>
</protein>
<dbReference type="EMBL" id="JAAGAX010000006">
    <property type="protein sequence ID" value="KAF2309977.1"/>
    <property type="molecule type" value="Genomic_DNA"/>
</dbReference>
<dbReference type="AlphaFoldDB" id="A0A6A6MAR5"/>
<keyword evidence="3" id="KW-1185">Reference proteome</keyword>
<evidence type="ECO:0000313" key="2">
    <source>
        <dbReference type="EMBL" id="KAF2309977.1"/>
    </source>
</evidence>
<feature type="compositionally biased region" description="Basic and acidic residues" evidence="1">
    <location>
        <begin position="1"/>
        <end position="14"/>
    </location>
</feature>
<evidence type="ECO:0000256" key="1">
    <source>
        <dbReference type="SAM" id="MobiDB-lite"/>
    </source>
</evidence>
<name>A0A6A6MAR5_HEVBR</name>
<accession>A0A6A6MAR5</accession>
<comment type="caution">
    <text evidence="2">The sequence shown here is derived from an EMBL/GenBank/DDBJ whole genome shotgun (WGS) entry which is preliminary data.</text>
</comment>
<organism evidence="2 3">
    <name type="scientific">Hevea brasiliensis</name>
    <name type="common">Para rubber tree</name>
    <name type="synonym">Siphonia brasiliensis</name>
    <dbReference type="NCBI Taxonomy" id="3981"/>
    <lineage>
        <taxon>Eukaryota</taxon>
        <taxon>Viridiplantae</taxon>
        <taxon>Streptophyta</taxon>
        <taxon>Embryophyta</taxon>
        <taxon>Tracheophyta</taxon>
        <taxon>Spermatophyta</taxon>
        <taxon>Magnoliopsida</taxon>
        <taxon>eudicotyledons</taxon>
        <taxon>Gunneridae</taxon>
        <taxon>Pentapetalae</taxon>
        <taxon>rosids</taxon>
        <taxon>fabids</taxon>
        <taxon>Malpighiales</taxon>
        <taxon>Euphorbiaceae</taxon>
        <taxon>Crotonoideae</taxon>
        <taxon>Micrandreae</taxon>
        <taxon>Hevea</taxon>
    </lineage>
</organism>